<evidence type="ECO:0000256" key="1">
    <source>
        <dbReference type="SAM" id="MobiDB-lite"/>
    </source>
</evidence>
<evidence type="ECO:0000259" key="4">
    <source>
        <dbReference type="Pfam" id="PF05378"/>
    </source>
</evidence>
<dbReference type="SUPFAM" id="SSF53067">
    <property type="entry name" value="Actin-like ATPase domain"/>
    <property type="match status" value="2"/>
</dbReference>
<sequence>MHIIGVDVGGTNTDAVLLRIEDDQSPKVVTAVKVVTTSDVFSGLIHAVKQVVHNTSVNAIVVGTTHFINALIQRRDLAKVCILRLCGPATHSIAPMSNWPQDLKHAVDGLTPLVSGGYFFDGSEISSLNEEEVRSTVRRALALNINTFCVSGVFSPCRTDQEVRVGEIIHEESHTAYVTLSHEVAGLGLLERENASILNACLRPLVMRTIGMLKDSLPHDASIFLTRNTGTLLSSEDATRWPVFTFASGPTNSMIGAAHLSGIQNGIVIDVGGTSIDFGVIVNGRPRQTHANIKLVDDIRVNVTVPDTYSSPLGGGTVIHVTEEDQSVQVGPDSVAYQLEQQALAFGGRTVTATDVALAAGLVKEIGHRDVKLPAKIIEQVLAYVNKTVTSGVDRMKTNPEPVPVILCGGGCILIDQNKSFPGVTKMIRPDHFAVCNAVGAALCSVSGTLDLITDLVPTSVDGGTQRKAELDRLVLQVQEQFNHKEGIKLLTGSYLQEFANKGLIPNTLLEPLNYLSQMLDAVTKRLIEVLDQHSVFQQHPSLSNLIKRARLPLKNEHFGMLDIVSYFNDKSGFQPPQNGESTEEVNCVPHYDPGLLSISILSTHEGLQLKKIINNEWIDGPLESNIGVIWLGEKASRITKNRLKAGIHRVIYPRESKRRLTVWYEICTTQQLKDISDKKTNEIMAGGMVTFNNLPGASPIPVFRNERRLDFLMRFERSHGLTMTKAPPPRYILPKHGISFPTDYSNTNYSGAESSMKQSRLRPRTNLSSKSQFSESKISKRSRRNTPKISPKTKNTPLHHAEAHEEDSAPPTN</sequence>
<feature type="domain" description="Hydantoinase A/oxoprolinase" evidence="2">
    <location>
        <begin position="192"/>
        <end position="381"/>
    </location>
</feature>
<dbReference type="InterPro" id="IPR002821">
    <property type="entry name" value="Hydantoinase_A"/>
</dbReference>
<feature type="compositionally biased region" description="Polar residues" evidence="1">
    <location>
        <begin position="750"/>
        <end position="759"/>
    </location>
</feature>
<protein>
    <submittedName>
        <fullName evidence="5">Uncharacterized protein</fullName>
    </submittedName>
</protein>
<accession>A0A814U0X4</accession>
<dbReference type="GO" id="GO:0016787">
    <property type="term" value="F:hydrolase activity"/>
    <property type="evidence" value="ECO:0007669"/>
    <property type="project" value="InterPro"/>
</dbReference>
<dbReference type="SUPFAM" id="SSF51197">
    <property type="entry name" value="Clavaminate synthase-like"/>
    <property type="match status" value="1"/>
</dbReference>
<dbReference type="PANTHER" id="PTHR11365">
    <property type="entry name" value="5-OXOPROLINASE RELATED"/>
    <property type="match status" value="1"/>
</dbReference>
<feature type="domain" description="Isopenicillin N synthase-like Fe(2+) 2OG dioxygenase" evidence="3">
    <location>
        <begin position="584"/>
        <end position="665"/>
    </location>
</feature>
<dbReference type="Pfam" id="PF01968">
    <property type="entry name" value="Hydantoinase_A"/>
    <property type="match status" value="1"/>
</dbReference>
<reference evidence="5" key="1">
    <citation type="submission" date="2021-02" db="EMBL/GenBank/DDBJ databases">
        <authorList>
            <person name="Nowell W R."/>
        </authorList>
    </citation>
    <scope>NUCLEOTIDE SEQUENCE</scope>
</reference>
<dbReference type="Proteomes" id="UP000663852">
    <property type="component" value="Unassembled WGS sequence"/>
</dbReference>
<dbReference type="AlphaFoldDB" id="A0A814U0X4"/>
<evidence type="ECO:0000259" key="2">
    <source>
        <dbReference type="Pfam" id="PF01968"/>
    </source>
</evidence>
<feature type="region of interest" description="Disordered" evidence="1">
    <location>
        <begin position="750"/>
        <end position="814"/>
    </location>
</feature>
<dbReference type="Pfam" id="PF05378">
    <property type="entry name" value="Hydant_A_N"/>
    <property type="match status" value="1"/>
</dbReference>
<evidence type="ECO:0000259" key="3">
    <source>
        <dbReference type="Pfam" id="PF03171"/>
    </source>
</evidence>
<evidence type="ECO:0000313" key="6">
    <source>
        <dbReference type="Proteomes" id="UP000663852"/>
    </source>
</evidence>
<gene>
    <name evidence="5" type="ORF">EDS130_LOCUS23394</name>
</gene>
<dbReference type="PANTHER" id="PTHR11365:SF10">
    <property type="entry name" value="HYDANTOINASE_OXOPROLINASE"/>
    <property type="match status" value="1"/>
</dbReference>
<dbReference type="InterPro" id="IPR008040">
    <property type="entry name" value="Hydant_A_N"/>
</dbReference>
<proteinExistence type="predicted"/>
<evidence type="ECO:0000313" key="5">
    <source>
        <dbReference type="EMBL" id="CAF1165556.1"/>
    </source>
</evidence>
<dbReference type="InterPro" id="IPR027443">
    <property type="entry name" value="IPNS-like_sf"/>
</dbReference>
<name>A0A814U0X4_ADIRI</name>
<dbReference type="OrthoDB" id="288590at2759"/>
<dbReference type="Pfam" id="PF03171">
    <property type="entry name" value="2OG-FeII_Oxy"/>
    <property type="match status" value="1"/>
</dbReference>
<comment type="caution">
    <text evidence="5">The sequence shown here is derived from an EMBL/GenBank/DDBJ whole genome shotgun (WGS) entry which is preliminary data.</text>
</comment>
<dbReference type="EMBL" id="CAJNOJ010000127">
    <property type="protein sequence ID" value="CAF1165556.1"/>
    <property type="molecule type" value="Genomic_DNA"/>
</dbReference>
<dbReference type="InterPro" id="IPR045079">
    <property type="entry name" value="Oxoprolinase-like"/>
</dbReference>
<organism evidence="5 6">
    <name type="scientific">Adineta ricciae</name>
    <name type="common">Rotifer</name>
    <dbReference type="NCBI Taxonomy" id="249248"/>
    <lineage>
        <taxon>Eukaryota</taxon>
        <taxon>Metazoa</taxon>
        <taxon>Spiralia</taxon>
        <taxon>Gnathifera</taxon>
        <taxon>Rotifera</taxon>
        <taxon>Eurotatoria</taxon>
        <taxon>Bdelloidea</taxon>
        <taxon>Adinetida</taxon>
        <taxon>Adinetidae</taxon>
        <taxon>Adineta</taxon>
    </lineage>
</organism>
<dbReference type="InterPro" id="IPR044861">
    <property type="entry name" value="IPNS-like_FE2OG_OXY"/>
</dbReference>
<dbReference type="InterPro" id="IPR043129">
    <property type="entry name" value="ATPase_NBD"/>
</dbReference>
<dbReference type="Gene3D" id="2.60.120.330">
    <property type="entry name" value="B-lactam Antibiotic, Isopenicillin N Synthase, Chain"/>
    <property type="match status" value="1"/>
</dbReference>
<feature type="domain" description="Hydantoinase/oxoprolinase N-terminal" evidence="4">
    <location>
        <begin position="4"/>
        <end position="172"/>
    </location>
</feature>